<dbReference type="EMBL" id="BTGU01000007">
    <property type="protein sequence ID" value="GMN37503.1"/>
    <property type="molecule type" value="Genomic_DNA"/>
</dbReference>
<protein>
    <submittedName>
        <fullName evidence="2">Uncharacterized protein</fullName>
    </submittedName>
</protein>
<feature type="compositionally biased region" description="Basic and acidic residues" evidence="1">
    <location>
        <begin position="7"/>
        <end position="20"/>
    </location>
</feature>
<accession>A0AA87ZJW6</accession>
<sequence length="82" mass="8607">MSGLVDRWTEEKAKMKEKGRTLFSKGSGSGPSSSSSSSVEEVVKGKEWSSMGLSSDSSKILGNSALLLSSEASVFMVVLCTP</sequence>
<comment type="caution">
    <text evidence="2">The sequence shown here is derived from an EMBL/GenBank/DDBJ whole genome shotgun (WGS) entry which is preliminary data.</text>
</comment>
<feature type="region of interest" description="Disordered" evidence="1">
    <location>
        <begin position="1"/>
        <end position="41"/>
    </location>
</feature>
<dbReference type="PANTHER" id="PTHR38222:SF1">
    <property type="entry name" value="TFIIS N-TERMINAL DOMAIN-CONTAINING PROTEIN"/>
    <property type="match status" value="1"/>
</dbReference>
<reference evidence="2" key="1">
    <citation type="submission" date="2023-07" db="EMBL/GenBank/DDBJ databases">
        <title>draft genome sequence of fig (Ficus carica).</title>
        <authorList>
            <person name="Takahashi T."/>
            <person name="Nishimura K."/>
        </authorList>
    </citation>
    <scope>NUCLEOTIDE SEQUENCE</scope>
</reference>
<dbReference type="Gramene" id="FCD_00014427-RA">
    <property type="protein sequence ID" value="FCD_00014427-RA:cds"/>
    <property type="gene ID" value="FCD_00014427"/>
</dbReference>
<feature type="compositionally biased region" description="Low complexity" evidence="1">
    <location>
        <begin position="24"/>
        <end position="40"/>
    </location>
</feature>
<keyword evidence="3" id="KW-1185">Reference proteome</keyword>
<organism evidence="2 3">
    <name type="scientific">Ficus carica</name>
    <name type="common">Common fig</name>
    <dbReference type="NCBI Taxonomy" id="3494"/>
    <lineage>
        <taxon>Eukaryota</taxon>
        <taxon>Viridiplantae</taxon>
        <taxon>Streptophyta</taxon>
        <taxon>Embryophyta</taxon>
        <taxon>Tracheophyta</taxon>
        <taxon>Spermatophyta</taxon>
        <taxon>Magnoliopsida</taxon>
        <taxon>eudicotyledons</taxon>
        <taxon>Gunneridae</taxon>
        <taxon>Pentapetalae</taxon>
        <taxon>rosids</taxon>
        <taxon>fabids</taxon>
        <taxon>Rosales</taxon>
        <taxon>Moraceae</taxon>
        <taxon>Ficeae</taxon>
        <taxon>Ficus</taxon>
    </lineage>
</organism>
<dbReference type="Proteomes" id="UP001187192">
    <property type="component" value="Unassembled WGS sequence"/>
</dbReference>
<evidence type="ECO:0000313" key="3">
    <source>
        <dbReference type="Proteomes" id="UP001187192"/>
    </source>
</evidence>
<name>A0AA87ZJW6_FICCA</name>
<proteinExistence type="predicted"/>
<gene>
    <name evidence="2" type="ORF">TIFTF001_006878</name>
</gene>
<dbReference type="AlphaFoldDB" id="A0AA87ZJW6"/>
<dbReference type="PANTHER" id="PTHR38222">
    <property type="entry name" value="TFIIS N-TERMINAL DOMAIN-CONTAINING PROTEIN"/>
    <property type="match status" value="1"/>
</dbReference>
<evidence type="ECO:0000256" key="1">
    <source>
        <dbReference type="SAM" id="MobiDB-lite"/>
    </source>
</evidence>
<evidence type="ECO:0000313" key="2">
    <source>
        <dbReference type="EMBL" id="GMN37503.1"/>
    </source>
</evidence>